<sequence length="84" mass="9499">MAGQIETPRQPFSGRYIQHRTAVRLKLAQVINRRSKSVSIQRRSVADSAEIRQRCSVCSATYGGVLDGFPFVYFVPAVNITERR</sequence>
<dbReference type="EnsemblPlants" id="PGSC0003DMT400032102">
    <property type="protein sequence ID" value="PGSC0003DMT400032102"/>
    <property type="gene ID" value="PGSC0003DMG401012324"/>
</dbReference>
<dbReference type="HOGENOM" id="CLU_2531907_0_0_1"/>
<organism evidence="1 2">
    <name type="scientific">Solanum tuberosum</name>
    <name type="common">Potato</name>
    <dbReference type="NCBI Taxonomy" id="4113"/>
    <lineage>
        <taxon>Eukaryota</taxon>
        <taxon>Viridiplantae</taxon>
        <taxon>Streptophyta</taxon>
        <taxon>Embryophyta</taxon>
        <taxon>Tracheophyta</taxon>
        <taxon>Spermatophyta</taxon>
        <taxon>Magnoliopsida</taxon>
        <taxon>eudicotyledons</taxon>
        <taxon>Gunneridae</taxon>
        <taxon>Pentapetalae</taxon>
        <taxon>asterids</taxon>
        <taxon>lamiids</taxon>
        <taxon>Solanales</taxon>
        <taxon>Solanaceae</taxon>
        <taxon>Solanoideae</taxon>
        <taxon>Solaneae</taxon>
        <taxon>Solanum</taxon>
    </lineage>
</organism>
<dbReference type="AlphaFoldDB" id="M1AWV5"/>
<evidence type="ECO:0000313" key="1">
    <source>
        <dbReference type="EnsemblPlants" id="PGSC0003DMT400032102"/>
    </source>
</evidence>
<name>M1AWV5_SOLTU</name>
<reference evidence="2" key="1">
    <citation type="journal article" date="2011" name="Nature">
        <title>Genome sequence and analysis of the tuber crop potato.</title>
        <authorList>
            <consortium name="The Potato Genome Sequencing Consortium"/>
        </authorList>
    </citation>
    <scope>NUCLEOTIDE SEQUENCE [LARGE SCALE GENOMIC DNA]</scope>
    <source>
        <strain evidence="2">cv. DM1-3 516 R44</strain>
    </source>
</reference>
<keyword evidence="2" id="KW-1185">Reference proteome</keyword>
<reference evidence="1" key="2">
    <citation type="submission" date="2015-06" db="UniProtKB">
        <authorList>
            <consortium name="EnsemblPlants"/>
        </authorList>
    </citation>
    <scope>IDENTIFICATION</scope>
    <source>
        <strain evidence="1">DM1-3 516 R44</strain>
    </source>
</reference>
<evidence type="ECO:0000313" key="2">
    <source>
        <dbReference type="Proteomes" id="UP000011115"/>
    </source>
</evidence>
<dbReference type="Gramene" id="PGSC0003DMT400032102">
    <property type="protein sequence ID" value="PGSC0003DMT400032102"/>
    <property type="gene ID" value="PGSC0003DMG401012324"/>
</dbReference>
<accession>M1AWV5</accession>
<dbReference type="PaxDb" id="4113-PGSC0003DMT400032102"/>
<proteinExistence type="predicted"/>
<dbReference type="InParanoid" id="M1AWV5"/>
<protein>
    <submittedName>
        <fullName evidence="1">Glycoside hydrolase family 28 protein</fullName>
    </submittedName>
</protein>
<dbReference type="Proteomes" id="UP000011115">
    <property type="component" value="Unassembled WGS sequence"/>
</dbReference>